<dbReference type="PANTHER" id="PTHR10811">
    <property type="entry name" value="FRINGE-RELATED"/>
    <property type="match status" value="1"/>
</dbReference>
<dbReference type="EMBL" id="AP018865">
    <property type="protein sequence ID" value="BBF89609.1"/>
    <property type="molecule type" value="Genomic_DNA"/>
</dbReference>
<reference evidence="1" key="1">
    <citation type="submission" date="2018-08" db="EMBL/GenBank/DDBJ databases">
        <title>Oryza glaberrima genomic DNA, chromosome 11, BAC clone:Ogla0117M13.</title>
        <authorList>
            <person name="Wu J."/>
            <person name="Kanamori H."/>
        </authorList>
    </citation>
    <scope>NUCLEOTIDE SEQUENCE</scope>
    <source>
        <strain evidence="1">IRGC104038</strain>
    </source>
</reference>
<gene>
    <name evidence="1" type="primary">Ogla0117M13.40</name>
</gene>
<protein>
    <submittedName>
        <fullName evidence="1">Uncharacterized protein</fullName>
    </submittedName>
</protein>
<evidence type="ECO:0000313" key="1">
    <source>
        <dbReference type="EMBL" id="BBF89609.1"/>
    </source>
</evidence>
<name>A0A679BE73_ORYGL</name>
<organism evidence="1">
    <name type="scientific">Oryza glaberrima</name>
    <name type="common">African rice</name>
    <dbReference type="NCBI Taxonomy" id="4538"/>
    <lineage>
        <taxon>Eukaryota</taxon>
        <taxon>Viridiplantae</taxon>
        <taxon>Streptophyta</taxon>
        <taxon>Embryophyta</taxon>
        <taxon>Tracheophyta</taxon>
        <taxon>Spermatophyta</taxon>
        <taxon>Magnoliopsida</taxon>
        <taxon>Liliopsida</taxon>
        <taxon>Poales</taxon>
        <taxon>Poaceae</taxon>
        <taxon>BOP clade</taxon>
        <taxon>Oryzoideae</taxon>
        <taxon>Oryzeae</taxon>
        <taxon>Oryzinae</taxon>
        <taxon>Oryza</taxon>
    </lineage>
</organism>
<dbReference type="AlphaFoldDB" id="A0A679BE73"/>
<proteinExistence type="predicted"/>
<sequence length="105" mass="11811">MAQGPTPSGARRRSPMTLSHIVFGIGASARTWDKRRRYAELWWRPREMRGHVWLDEQPVGPWPATTCPPYRVSAGASCGRLVLGRYGGDGERHHRFSRGAVVRDG</sequence>
<accession>A0A679BE73</accession>